<protein>
    <submittedName>
        <fullName evidence="2">Uncharacterized protein</fullName>
    </submittedName>
</protein>
<evidence type="ECO:0000313" key="2">
    <source>
        <dbReference type="EMBL" id="CEK49597.1"/>
    </source>
</evidence>
<proteinExistence type="predicted"/>
<dbReference type="EMBL" id="HACG01002732">
    <property type="protein sequence ID" value="CEK49597.1"/>
    <property type="molecule type" value="Transcribed_RNA"/>
</dbReference>
<feature type="region of interest" description="Disordered" evidence="1">
    <location>
        <begin position="1"/>
        <end position="61"/>
    </location>
</feature>
<gene>
    <name evidence="2" type="primary">ORF8285</name>
</gene>
<accession>A0A0B6XZW0</accession>
<feature type="compositionally biased region" description="Polar residues" evidence="1">
    <location>
        <begin position="1"/>
        <end position="22"/>
    </location>
</feature>
<dbReference type="AlphaFoldDB" id="A0A0B6XZW0"/>
<name>A0A0B6XZW0_9EUPU</name>
<evidence type="ECO:0000256" key="1">
    <source>
        <dbReference type="SAM" id="MobiDB-lite"/>
    </source>
</evidence>
<feature type="compositionally biased region" description="Low complexity" evidence="1">
    <location>
        <begin position="81"/>
        <end position="96"/>
    </location>
</feature>
<feature type="compositionally biased region" description="Low complexity" evidence="1">
    <location>
        <begin position="23"/>
        <end position="40"/>
    </location>
</feature>
<sequence length="107" mass="11380">MHSSVNRSHSQQPRHGVASQNIQQQQPSMMGSPMMFNQPVGVPPMGQPGMGIGQPMGMGMHPGVAGQAPAMYGAQRMPLMGGYQQPRPPQQQQTGQSTNVNDPFGAL</sequence>
<feature type="region of interest" description="Disordered" evidence="1">
    <location>
        <begin position="79"/>
        <end position="107"/>
    </location>
</feature>
<reference evidence="2" key="1">
    <citation type="submission" date="2014-12" db="EMBL/GenBank/DDBJ databases">
        <title>Insight into the proteome of Arion vulgaris.</title>
        <authorList>
            <person name="Aradska J."/>
            <person name="Bulat T."/>
            <person name="Smidak R."/>
            <person name="Sarate P."/>
            <person name="Gangsoo J."/>
            <person name="Sialana F."/>
            <person name="Bilban M."/>
            <person name="Lubec G."/>
        </authorList>
    </citation>
    <scope>NUCLEOTIDE SEQUENCE</scope>
    <source>
        <tissue evidence="2">Skin</tissue>
    </source>
</reference>
<organism evidence="2">
    <name type="scientific">Arion vulgaris</name>
    <dbReference type="NCBI Taxonomy" id="1028688"/>
    <lineage>
        <taxon>Eukaryota</taxon>
        <taxon>Metazoa</taxon>
        <taxon>Spiralia</taxon>
        <taxon>Lophotrochozoa</taxon>
        <taxon>Mollusca</taxon>
        <taxon>Gastropoda</taxon>
        <taxon>Heterobranchia</taxon>
        <taxon>Euthyneura</taxon>
        <taxon>Panpulmonata</taxon>
        <taxon>Eupulmonata</taxon>
        <taxon>Stylommatophora</taxon>
        <taxon>Helicina</taxon>
        <taxon>Arionoidea</taxon>
        <taxon>Arionidae</taxon>
        <taxon>Arion</taxon>
    </lineage>
</organism>